<feature type="compositionally biased region" description="Polar residues" evidence="1">
    <location>
        <begin position="56"/>
        <end position="67"/>
    </location>
</feature>
<accession>A0A401RJ03</accession>
<evidence type="ECO:0000256" key="1">
    <source>
        <dbReference type="SAM" id="MobiDB-lite"/>
    </source>
</evidence>
<sequence>MIEKSHLVYSSYGLVHVSGNSSVRPRRLAQPRPLLHSQSLGSHLIVQLLAAPWHQSPTQRGTVTGQRSARRPGNAVGGEARDGNMCSLHEQSPRANPTAEMAGRPRG</sequence>
<organism evidence="2 3">
    <name type="scientific">Chiloscyllium punctatum</name>
    <name type="common">Brownbanded bambooshark</name>
    <name type="synonym">Hemiscyllium punctatum</name>
    <dbReference type="NCBI Taxonomy" id="137246"/>
    <lineage>
        <taxon>Eukaryota</taxon>
        <taxon>Metazoa</taxon>
        <taxon>Chordata</taxon>
        <taxon>Craniata</taxon>
        <taxon>Vertebrata</taxon>
        <taxon>Chondrichthyes</taxon>
        <taxon>Elasmobranchii</taxon>
        <taxon>Galeomorphii</taxon>
        <taxon>Galeoidea</taxon>
        <taxon>Orectolobiformes</taxon>
        <taxon>Hemiscylliidae</taxon>
        <taxon>Chiloscyllium</taxon>
    </lineage>
</organism>
<dbReference type="EMBL" id="BEZZ01002862">
    <property type="protein sequence ID" value="GCC18110.1"/>
    <property type="molecule type" value="Genomic_DNA"/>
</dbReference>
<dbReference type="Proteomes" id="UP000287033">
    <property type="component" value="Unassembled WGS sequence"/>
</dbReference>
<keyword evidence="3" id="KW-1185">Reference proteome</keyword>
<evidence type="ECO:0000313" key="2">
    <source>
        <dbReference type="EMBL" id="GCC18110.1"/>
    </source>
</evidence>
<proteinExistence type="predicted"/>
<protein>
    <submittedName>
        <fullName evidence="2">Uncharacterized protein</fullName>
    </submittedName>
</protein>
<comment type="caution">
    <text evidence="2">The sequence shown here is derived from an EMBL/GenBank/DDBJ whole genome shotgun (WGS) entry which is preliminary data.</text>
</comment>
<name>A0A401RJ03_CHIPU</name>
<feature type="region of interest" description="Disordered" evidence="1">
    <location>
        <begin position="56"/>
        <end position="107"/>
    </location>
</feature>
<evidence type="ECO:0000313" key="3">
    <source>
        <dbReference type="Proteomes" id="UP000287033"/>
    </source>
</evidence>
<dbReference type="AlphaFoldDB" id="A0A401RJ03"/>
<gene>
    <name evidence="2" type="ORF">chiPu_0020726</name>
</gene>
<reference evidence="2 3" key="1">
    <citation type="journal article" date="2018" name="Nat. Ecol. Evol.">
        <title>Shark genomes provide insights into elasmobranch evolution and the origin of vertebrates.</title>
        <authorList>
            <person name="Hara Y"/>
            <person name="Yamaguchi K"/>
            <person name="Onimaru K"/>
            <person name="Kadota M"/>
            <person name="Koyanagi M"/>
            <person name="Keeley SD"/>
            <person name="Tatsumi K"/>
            <person name="Tanaka K"/>
            <person name="Motone F"/>
            <person name="Kageyama Y"/>
            <person name="Nozu R"/>
            <person name="Adachi N"/>
            <person name="Nishimura O"/>
            <person name="Nakagawa R"/>
            <person name="Tanegashima C"/>
            <person name="Kiyatake I"/>
            <person name="Matsumoto R"/>
            <person name="Murakumo K"/>
            <person name="Nishida K"/>
            <person name="Terakita A"/>
            <person name="Kuratani S"/>
            <person name="Sato K"/>
            <person name="Hyodo S Kuraku.S."/>
        </authorList>
    </citation>
    <scope>NUCLEOTIDE SEQUENCE [LARGE SCALE GENOMIC DNA]</scope>
</reference>